<organism evidence="5 6">
    <name type="scientific">Cryptotermes secundus</name>
    <dbReference type="NCBI Taxonomy" id="105785"/>
    <lineage>
        <taxon>Eukaryota</taxon>
        <taxon>Metazoa</taxon>
        <taxon>Ecdysozoa</taxon>
        <taxon>Arthropoda</taxon>
        <taxon>Hexapoda</taxon>
        <taxon>Insecta</taxon>
        <taxon>Pterygota</taxon>
        <taxon>Neoptera</taxon>
        <taxon>Polyneoptera</taxon>
        <taxon>Dictyoptera</taxon>
        <taxon>Blattodea</taxon>
        <taxon>Blattoidea</taxon>
        <taxon>Termitoidae</taxon>
        <taxon>Kalotermitidae</taxon>
        <taxon>Cryptotermitinae</taxon>
        <taxon>Cryptotermes</taxon>
    </lineage>
</organism>
<proteinExistence type="inferred from homology"/>
<feature type="signal peptide" evidence="4">
    <location>
        <begin position="1"/>
        <end position="34"/>
    </location>
</feature>
<keyword evidence="4" id="KW-0732">Signal</keyword>
<dbReference type="EMBL" id="NEVH01017078">
    <property type="protein sequence ID" value="PNF24651.1"/>
    <property type="molecule type" value="Genomic_DNA"/>
</dbReference>
<dbReference type="Gene3D" id="1.25.40.10">
    <property type="entry name" value="Tetratricopeptide repeat domain"/>
    <property type="match status" value="2"/>
</dbReference>
<dbReference type="OrthoDB" id="29013at2759"/>
<dbReference type="SMART" id="SM00028">
    <property type="entry name" value="TPR"/>
    <property type="match status" value="5"/>
</dbReference>
<keyword evidence="6" id="KW-1185">Reference proteome</keyword>
<evidence type="ECO:0008006" key="7">
    <source>
        <dbReference type="Google" id="ProtNLM"/>
    </source>
</evidence>
<dbReference type="Proteomes" id="UP000235965">
    <property type="component" value="Unassembled WGS sequence"/>
</dbReference>
<sequence>MSHVKMALNLRAEHVPSLHLLILLLSAQKQHAEALQLVEAALEEYPDNLNLLYVKAHIELQSQGGESALFTAKRMLALWKTLYEEQTNIELPDQSEKRSDTRSVFQLYTCEMSDKDSTSRVEQALSEVASSLSSFTPRPGPQRAWLLQLQIWLLLAEIYLSLEQVPAAMACIQEASSIFPLSHHIMYMRGLVHEYKQEFVEAKLYFQNAVAINPTHIKSLQHLGLIYHYLGSQRLAEKTLRDAARIDPASHQTWYNLGKVLESLGEFDTASDCMATALQVEISNPVLPFSSIPLTFD</sequence>
<evidence type="ECO:0000256" key="1">
    <source>
        <dbReference type="ARBA" id="ARBA00002550"/>
    </source>
</evidence>
<dbReference type="InterPro" id="IPR011990">
    <property type="entry name" value="TPR-like_helical_dom_sf"/>
</dbReference>
<evidence type="ECO:0000256" key="3">
    <source>
        <dbReference type="PROSITE-ProRule" id="PRU00339"/>
    </source>
</evidence>
<gene>
    <name evidence="5" type="ORF">B7P43_G18222</name>
</gene>
<name>A0A2J7Q7U5_9NEOP</name>
<keyword evidence="3" id="KW-0802">TPR repeat</keyword>
<comment type="similarity">
    <text evidence="2">Belongs to the YPP1 family.</text>
</comment>
<dbReference type="SUPFAM" id="SSF48452">
    <property type="entry name" value="TPR-like"/>
    <property type="match status" value="2"/>
</dbReference>
<dbReference type="GO" id="GO:0072659">
    <property type="term" value="P:protein localization to plasma membrane"/>
    <property type="evidence" value="ECO:0007669"/>
    <property type="project" value="TreeGrafter"/>
</dbReference>
<accession>A0A2J7Q7U5</accession>
<reference evidence="5 6" key="1">
    <citation type="submission" date="2017-12" db="EMBL/GenBank/DDBJ databases">
        <title>Hemimetabolous genomes reveal molecular basis of termite eusociality.</title>
        <authorList>
            <person name="Harrison M.C."/>
            <person name="Jongepier E."/>
            <person name="Robertson H.M."/>
            <person name="Arning N."/>
            <person name="Bitard-Feildel T."/>
            <person name="Chao H."/>
            <person name="Childers C.P."/>
            <person name="Dinh H."/>
            <person name="Doddapaneni H."/>
            <person name="Dugan S."/>
            <person name="Gowin J."/>
            <person name="Greiner C."/>
            <person name="Han Y."/>
            <person name="Hu H."/>
            <person name="Hughes D.S.T."/>
            <person name="Huylmans A.-K."/>
            <person name="Kemena C."/>
            <person name="Kremer L.P.M."/>
            <person name="Lee S.L."/>
            <person name="Lopez-Ezquerra A."/>
            <person name="Mallet L."/>
            <person name="Monroy-Kuhn J.M."/>
            <person name="Moser A."/>
            <person name="Murali S.C."/>
            <person name="Muzny D.M."/>
            <person name="Otani S."/>
            <person name="Piulachs M.-D."/>
            <person name="Poelchau M."/>
            <person name="Qu J."/>
            <person name="Schaub F."/>
            <person name="Wada-Katsumata A."/>
            <person name="Worley K.C."/>
            <person name="Xie Q."/>
            <person name="Ylla G."/>
            <person name="Poulsen M."/>
            <person name="Gibbs R.A."/>
            <person name="Schal C."/>
            <person name="Richards S."/>
            <person name="Belles X."/>
            <person name="Korb J."/>
            <person name="Bornberg-Bauer E."/>
        </authorList>
    </citation>
    <scope>NUCLEOTIDE SEQUENCE [LARGE SCALE GENOMIC DNA]</scope>
    <source>
        <tissue evidence="5">Whole body</tissue>
    </source>
</reference>
<evidence type="ECO:0000256" key="2">
    <source>
        <dbReference type="ARBA" id="ARBA00038251"/>
    </source>
</evidence>
<dbReference type="FunFam" id="1.25.40.10:FF:000421">
    <property type="entry name" value="Tetratricopeptide repeat domain 7B"/>
    <property type="match status" value="1"/>
</dbReference>
<dbReference type="GO" id="GO:0046854">
    <property type="term" value="P:phosphatidylinositol phosphate biosynthetic process"/>
    <property type="evidence" value="ECO:0007669"/>
    <property type="project" value="TreeGrafter"/>
</dbReference>
<dbReference type="InterPro" id="IPR019734">
    <property type="entry name" value="TPR_rpt"/>
</dbReference>
<comment type="function">
    <text evidence="1">Involved in endocytosis.</text>
</comment>
<evidence type="ECO:0000313" key="5">
    <source>
        <dbReference type="EMBL" id="PNF24651.1"/>
    </source>
</evidence>
<dbReference type="GO" id="GO:0005886">
    <property type="term" value="C:plasma membrane"/>
    <property type="evidence" value="ECO:0007669"/>
    <property type="project" value="TreeGrafter"/>
</dbReference>
<dbReference type="Pfam" id="PF13181">
    <property type="entry name" value="TPR_8"/>
    <property type="match status" value="4"/>
</dbReference>
<dbReference type="PANTHER" id="PTHR23083:SF464">
    <property type="entry name" value="TETRATRICOPEPTIDE REPEAT DOMAIN 7, ISOFORM A"/>
    <property type="match status" value="1"/>
</dbReference>
<dbReference type="InterPro" id="IPR051722">
    <property type="entry name" value="Endocytosis_PI4K-reg_protein"/>
</dbReference>
<evidence type="ECO:0000256" key="4">
    <source>
        <dbReference type="SAM" id="SignalP"/>
    </source>
</evidence>
<evidence type="ECO:0000313" key="6">
    <source>
        <dbReference type="Proteomes" id="UP000235965"/>
    </source>
</evidence>
<dbReference type="PANTHER" id="PTHR23083">
    <property type="entry name" value="TETRATRICOPEPTIDE REPEAT PROTEIN, TPR"/>
    <property type="match status" value="1"/>
</dbReference>
<dbReference type="AlphaFoldDB" id="A0A2J7Q7U5"/>
<feature type="repeat" description="TPR" evidence="3">
    <location>
        <begin position="183"/>
        <end position="216"/>
    </location>
</feature>
<comment type="caution">
    <text evidence="5">The sequence shown here is derived from an EMBL/GenBank/DDBJ whole genome shotgun (WGS) entry which is preliminary data.</text>
</comment>
<feature type="repeat" description="TPR" evidence="3">
    <location>
        <begin position="251"/>
        <end position="284"/>
    </location>
</feature>
<dbReference type="PROSITE" id="PS50005">
    <property type="entry name" value="TPR"/>
    <property type="match status" value="2"/>
</dbReference>
<protein>
    <recommendedName>
        <fullName evidence="7">Tetratricopeptide repeat protein 7B</fullName>
    </recommendedName>
</protein>
<feature type="chain" id="PRO_5014354878" description="Tetratricopeptide repeat protein 7B" evidence="4">
    <location>
        <begin position="35"/>
        <end position="297"/>
    </location>
</feature>